<protein>
    <recommendedName>
        <fullName evidence="4">Transmembrane protein</fullName>
    </recommendedName>
</protein>
<evidence type="ECO:0000313" key="2">
    <source>
        <dbReference type="EMBL" id="CDW77569.1"/>
    </source>
</evidence>
<feature type="transmembrane region" description="Helical" evidence="1">
    <location>
        <begin position="1140"/>
        <end position="1157"/>
    </location>
</feature>
<dbReference type="EMBL" id="CCKQ01006272">
    <property type="protein sequence ID" value="CDW77569.1"/>
    <property type="molecule type" value="Genomic_DNA"/>
</dbReference>
<evidence type="ECO:0000313" key="3">
    <source>
        <dbReference type="Proteomes" id="UP000039865"/>
    </source>
</evidence>
<sequence length="1395" mass="161448">MQTEIQRNIWKIFNNLPADQYSFEILIKQNQTLAFNTQLEQHLIDGAKNLIIRQYDISRNYHLSDKSLEEFQQQIEHSDECSLVNEEDQFLFAKDIQYGHIILDNLIFSMAGSIFQTGNPLNFYLTNSLINVEYLNFAIEILHDCSTLKSYATYGDIFIRNVTIFGDRKIEQKKVMMLFHQNHNFTFDNITISSFTYLTDANYLQFSLTSIDTCIVPINDGRTKIQRFTNVIIKDIPSRVNVANVFYIQFHKGSDRLRNFQYLVENITMIDVYTSQTVLFIGTSLTELTLNNVYIQNLTHKQVHGGIVNITQFLVNEKIDAQIVTKFSGTPNNAIAEFNNLLFENNKVYANKLYSSSYYMYQFKMQSLQIYDSSFINFTYIDSFKQGSFIVKIVAMDLYASLIWNTVFKNVIIDNNELNFLLFQGYNQINKLVPTDRYYVEINNVMLRKSRVKKENSLIKIDSYSNKLNTTILIANSSFENNYFFGGGYLIDLFQNEINPMLIVNTTFINNTRGISNSNITGNEAYDSSISYISDSLDNFSNFSSDFFTNNILVNGIVKRLVSAANLSYIKHQFMDQQLRIQEHQQRAIFNILRSQQISIVTSNVTNFNKELIYIQYSLLEFISSSVDSEQISENAQDQTIVTEQCSYEIFNNTFTRNIATIQGGAINYNKNQPIHILSNEFINNSAPYGEDIGSIPFNIKLVGEIPDRNIKSGVKYKELIKFEVLDFQNNRITNDYSTNLKIVQMNSTFSSVVGKTQSKAEAGLVKFDDLIILAKPGLANAQIVLNLQNVQEEAKLAQIKDTGGYGGNLCQVCVNVNGTQYSRTQPYNCVACPDQGINFLVLEAILPISIYLVILVVVNIKYDINSDIPVLSRVLTNFFQILSCTNVMNLGWPGPLQRFLESFSHIGDSVQNAMYIDCLISSSNSNKESHLSIYIKTMIIGFLPILIISLFAFGFLFMIVSKQTQLQRARFWFVLMIIIVMHFTYPTIVRSIFNLFFCIELDKGEYWLQSDMEVNCFDGQHIKLGLLIGLPIVLIWLIILPLKTLWLIFNQREVYKTHSFNEKFKFICSGLKKDQFYWEFVNLFRKFFLVLISITLQTSLSLFKLMVSFIVLSTIYRIQMRLKPYQNPLINELEQREMLTTLVTFFGSLFFINSEFADWNRYATLSIIIAFNVWFFTLFIYAFSSQFKLEMMLTVAKIFRHLALVNEDTNKFKKAKINVEQNNNIKQHSDSLDSNDEDRQLTIQNAKSLINLKTKNRSKLKSRRNHHKSAFTDRELLDNYSLFELSQRDGISQNQSNQKSTHIHELLSVPISDTINNQTQINLINYVTNIQDNKTLATQMNSYYKAPIDQNNANEPQRSNLKVKQYKQERKTLKDDLKFKLERIQKSNKLPLDY</sequence>
<feature type="transmembrane region" description="Helical" evidence="1">
    <location>
        <begin position="1103"/>
        <end position="1119"/>
    </location>
</feature>
<feature type="transmembrane region" description="Helical" evidence="1">
    <location>
        <begin position="1025"/>
        <end position="1050"/>
    </location>
</feature>
<dbReference type="InParanoid" id="A0A078A5V0"/>
<keyword evidence="3" id="KW-1185">Reference proteome</keyword>
<gene>
    <name evidence="2" type="primary">Contig17520.g18644</name>
    <name evidence="2" type="ORF">STYLEM_6532</name>
</gene>
<name>A0A078A5V0_STYLE</name>
<feature type="transmembrane region" description="Helical" evidence="1">
    <location>
        <begin position="1163"/>
        <end position="1184"/>
    </location>
</feature>
<accession>A0A078A5V0</accession>
<reference evidence="2 3" key="1">
    <citation type="submission" date="2014-06" db="EMBL/GenBank/DDBJ databases">
        <authorList>
            <person name="Swart Estienne"/>
        </authorList>
    </citation>
    <scope>NUCLEOTIDE SEQUENCE [LARGE SCALE GENOMIC DNA]</scope>
    <source>
        <strain evidence="2 3">130c</strain>
    </source>
</reference>
<dbReference type="Proteomes" id="UP000039865">
    <property type="component" value="Unassembled WGS sequence"/>
</dbReference>
<proteinExistence type="predicted"/>
<organism evidence="2 3">
    <name type="scientific">Stylonychia lemnae</name>
    <name type="common">Ciliate</name>
    <dbReference type="NCBI Taxonomy" id="5949"/>
    <lineage>
        <taxon>Eukaryota</taxon>
        <taxon>Sar</taxon>
        <taxon>Alveolata</taxon>
        <taxon>Ciliophora</taxon>
        <taxon>Intramacronucleata</taxon>
        <taxon>Spirotrichea</taxon>
        <taxon>Stichotrichia</taxon>
        <taxon>Sporadotrichida</taxon>
        <taxon>Oxytrichidae</taxon>
        <taxon>Stylonychinae</taxon>
        <taxon>Stylonychia</taxon>
    </lineage>
</organism>
<keyword evidence="1" id="KW-0472">Membrane</keyword>
<feature type="transmembrane region" description="Helical" evidence="1">
    <location>
        <begin position="838"/>
        <end position="859"/>
    </location>
</feature>
<keyword evidence="1" id="KW-1133">Transmembrane helix</keyword>
<keyword evidence="1" id="KW-0812">Transmembrane</keyword>
<dbReference type="PANTHER" id="PTHR11319">
    <property type="entry name" value="G PROTEIN-COUPLED RECEPTOR-RELATED"/>
    <property type="match status" value="1"/>
</dbReference>
<evidence type="ECO:0008006" key="4">
    <source>
        <dbReference type="Google" id="ProtNLM"/>
    </source>
</evidence>
<feature type="transmembrane region" description="Helical" evidence="1">
    <location>
        <begin position="934"/>
        <end position="960"/>
    </location>
</feature>
<dbReference type="OrthoDB" id="292938at2759"/>
<dbReference type="PANTHER" id="PTHR11319:SF35">
    <property type="entry name" value="OUTER MEMBRANE PROTEIN PMPC-RELATED"/>
    <property type="match status" value="1"/>
</dbReference>
<feature type="transmembrane region" description="Helical" evidence="1">
    <location>
        <begin position="972"/>
        <end position="994"/>
    </location>
</feature>
<evidence type="ECO:0000256" key="1">
    <source>
        <dbReference type="SAM" id="Phobius"/>
    </source>
</evidence>
<feature type="transmembrane region" description="Helical" evidence="1">
    <location>
        <begin position="871"/>
        <end position="893"/>
    </location>
</feature>